<protein>
    <submittedName>
        <fullName evidence="1">YfjI family protein</fullName>
    </submittedName>
</protein>
<accession>A0ABU8J8X8</accession>
<dbReference type="Proteomes" id="UP001381174">
    <property type="component" value="Unassembled WGS sequence"/>
</dbReference>
<comment type="caution">
    <text evidence="1">The sequence shown here is derived from an EMBL/GenBank/DDBJ whole genome shotgun (WGS) entry which is preliminary data.</text>
</comment>
<evidence type="ECO:0000313" key="1">
    <source>
        <dbReference type="EMBL" id="MEI7035644.1"/>
    </source>
</evidence>
<proteinExistence type="predicted"/>
<keyword evidence="2" id="KW-1185">Reference proteome</keyword>
<evidence type="ECO:0000313" key="2">
    <source>
        <dbReference type="Proteomes" id="UP001381174"/>
    </source>
</evidence>
<reference evidence="1 2" key="1">
    <citation type="journal article" date="2014" name="Int. J. Syst. Evol. Microbiol.">
        <title>Fulvimonas yonginensis sp. nov., isolated from greenhouse soil, and emended description of the genus Fulvimonas.</title>
        <authorList>
            <person name="Ahn J.H."/>
            <person name="Kim S.J."/>
            <person name="Weon H.Y."/>
            <person name="Hong S.B."/>
            <person name="Seok S.J."/>
            <person name="Kwon S.W."/>
        </authorList>
    </citation>
    <scope>NUCLEOTIDE SEQUENCE [LARGE SCALE GENOMIC DNA]</scope>
    <source>
        <strain evidence="1 2">KACC 16952</strain>
    </source>
</reference>
<name>A0ABU8J8X8_9GAMM</name>
<sequence>MNGSDYFPQRYPLDAFLMLVRTTAWELQQKVQAPDALIGMGLIAGMATACQGLFDVKLPTGQCRPTSLNLIAIAESGERKSTVDALVFAPLYEHDCRKAKAFQAALDSYQAKRELWEARGQGLRNRLAKAVSKGEATEAIQAEMAQHTTLKPTKPRLRRFMRQNITPRAIMDTLRGDGESIAITTDEGQVMFKGETMAQLGLLNKAWDGAPMLTLDRADFDNVLVMNPRVTISIMTQKQVLQAYLMKHGDIAKGSGHWARYLFGWPESMKGFRSVNTDEHVWECLPLFQARMQELLEKYEAISESGEVKREVVEFSDDAKARWFELSQQTEWMLRPGDYLNDIHDFASKIMELLGRLAAVFHCYSGEEGKVTLDTLERAFTVVQWHLEEYKRMFSPQFALSQGQVDAQAVFKYLRDSVWQGPRSDTYVPKNHVRQYGPVRDRDRLNAALRILEAQRALWVVVAPRGKQRFVRLSDWYFGGGL</sequence>
<gene>
    <name evidence="1" type="ORF">WAT24_02595</name>
</gene>
<organism evidence="1 2">
    <name type="scientific">Fulvimonas yonginensis</name>
    <dbReference type="NCBI Taxonomy" id="1495200"/>
    <lineage>
        <taxon>Bacteria</taxon>
        <taxon>Pseudomonadati</taxon>
        <taxon>Pseudomonadota</taxon>
        <taxon>Gammaproteobacteria</taxon>
        <taxon>Lysobacterales</taxon>
        <taxon>Rhodanobacteraceae</taxon>
        <taxon>Fulvimonas</taxon>
    </lineage>
</organism>
<dbReference type="RefSeq" id="WP_336806258.1">
    <property type="nucleotide sequence ID" value="NZ_JBBBNY010000001.1"/>
</dbReference>
<dbReference type="EMBL" id="JBBBNY010000001">
    <property type="protein sequence ID" value="MEI7035644.1"/>
    <property type="molecule type" value="Genomic_DNA"/>
</dbReference>
<dbReference type="InterPro" id="IPR025048">
    <property type="entry name" value="DUF3987"/>
</dbReference>
<dbReference type="Pfam" id="PF13148">
    <property type="entry name" value="DUF3987"/>
    <property type="match status" value="1"/>
</dbReference>